<dbReference type="SMART" id="SM00304">
    <property type="entry name" value="HAMP"/>
    <property type="match status" value="1"/>
</dbReference>
<keyword evidence="6" id="KW-0808">Transferase</keyword>
<dbReference type="InterPro" id="IPR036097">
    <property type="entry name" value="HisK_dim/P_sf"/>
</dbReference>
<dbReference type="CDD" id="cd00075">
    <property type="entry name" value="HATPase"/>
    <property type="match status" value="1"/>
</dbReference>
<evidence type="ECO:0000256" key="10">
    <source>
        <dbReference type="ARBA" id="ARBA00022840"/>
    </source>
</evidence>
<accession>A0A917EU80</accession>
<dbReference type="Gene3D" id="1.10.287.130">
    <property type="match status" value="1"/>
</dbReference>
<keyword evidence="8" id="KW-0547">Nucleotide-binding</keyword>
<reference evidence="17" key="1">
    <citation type="journal article" date="2014" name="Int. J. Syst. Evol. Microbiol.">
        <title>Complete genome sequence of Corynebacterium casei LMG S-19264T (=DSM 44701T), isolated from a smear-ripened cheese.</title>
        <authorList>
            <consortium name="US DOE Joint Genome Institute (JGI-PGF)"/>
            <person name="Walter F."/>
            <person name="Albersmeier A."/>
            <person name="Kalinowski J."/>
            <person name="Ruckert C."/>
        </authorList>
    </citation>
    <scope>NUCLEOTIDE SEQUENCE</scope>
    <source>
        <strain evidence="17">CGMCC 1.12698</strain>
    </source>
</reference>
<dbReference type="CDD" id="cd00082">
    <property type="entry name" value="HisKA"/>
    <property type="match status" value="1"/>
</dbReference>
<comment type="caution">
    <text evidence="17">The sequence shown here is derived from an EMBL/GenBank/DDBJ whole genome shotgun (WGS) entry which is preliminary data.</text>
</comment>
<dbReference type="Pfam" id="PF00512">
    <property type="entry name" value="HisKA"/>
    <property type="match status" value="1"/>
</dbReference>
<feature type="domain" description="HAMP" evidence="16">
    <location>
        <begin position="89"/>
        <end position="141"/>
    </location>
</feature>
<keyword evidence="9" id="KW-0418">Kinase</keyword>
<dbReference type="Gene3D" id="3.30.565.10">
    <property type="entry name" value="Histidine kinase-like ATPase, C-terminal domain"/>
    <property type="match status" value="1"/>
</dbReference>
<dbReference type="InterPro" id="IPR050398">
    <property type="entry name" value="HssS/ArlS-like"/>
</dbReference>
<keyword evidence="7 14" id="KW-0812">Transmembrane</keyword>
<dbReference type="FunFam" id="3.30.565.10:FF:000006">
    <property type="entry name" value="Sensor histidine kinase WalK"/>
    <property type="match status" value="1"/>
</dbReference>
<dbReference type="PANTHER" id="PTHR45528:SF1">
    <property type="entry name" value="SENSOR HISTIDINE KINASE CPXA"/>
    <property type="match status" value="1"/>
</dbReference>
<keyword evidence="13 14" id="KW-0472">Membrane</keyword>
<evidence type="ECO:0000256" key="14">
    <source>
        <dbReference type="SAM" id="Phobius"/>
    </source>
</evidence>
<dbReference type="Gene3D" id="6.10.340.10">
    <property type="match status" value="1"/>
</dbReference>
<sequence>MFMSNDRKKSWLPKRFLWRLTFLNIVIVASFIVLSSWAIYNTACFLVDGMEAMDVQKLNQFDSTLFQYLWIFSVTAIVMGSIVHFYLTRTLTRPLRGLIESTKSMKKGQYPTPIEVSSEDEIGQLSVQFNSLVQQLKNNEQYRQKLISDLSHEFRTPLSNLNGYLNAMKNGVIEGDQKLYESLHEESKRLISMVEQLEKLKEWDSVSQQLFSDKKVVDMALLMEQSVEMFRWTMEKADIEVGCKVENGLVNVYNGGITQVLSNLLDNAVRYYRGTGPITITGECLDREYRVCISGPGQEIPETEQDKIFERFYRTDPSRSRETGGTGLGLAITKEIVKSHHGEIGVHSNGNEHTFWFTLPLHAVSATNDKNEC</sequence>
<feature type="transmembrane region" description="Helical" evidence="14">
    <location>
        <begin position="21"/>
        <end position="40"/>
    </location>
</feature>
<dbReference type="InterPro" id="IPR003661">
    <property type="entry name" value="HisK_dim/P_dom"/>
</dbReference>
<dbReference type="Proteomes" id="UP000605259">
    <property type="component" value="Unassembled WGS sequence"/>
</dbReference>
<evidence type="ECO:0000256" key="7">
    <source>
        <dbReference type="ARBA" id="ARBA00022692"/>
    </source>
</evidence>
<dbReference type="EMBL" id="BMFK01000006">
    <property type="protein sequence ID" value="GGE83715.1"/>
    <property type="molecule type" value="Genomic_DNA"/>
</dbReference>
<keyword evidence="4" id="KW-1003">Cell membrane</keyword>
<dbReference type="SMART" id="SM00387">
    <property type="entry name" value="HATPase_c"/>
    <property type="match status" value="1"/>
</dbReference>
<reference evidence="17" key="2">
    <citation type="submission" date="2020-09" db="EMBL/GenBank/DDBJ databases">
        <authorList>
            <person name="Sun Q."/>
            <person name="Zhou Y."/>
        </authorList>
    </citation>
    <scope>NUCLEOTIDE SEQUENCE</scope>
    <source>
        <strain evidence="17">CGMCC 1.12698</strain>
    </source>
</reference>
<keyword evidence="18" id="KW-1185">Reference proteome</keyword>
<evidence type="ECO:0000256" key="8">
    <source>
        <dbReference type="ARBA" id="ARBA00022741"/>
    </source>
</evidence>
<evidence type="ECO:0000256" key="11">
    <source>
        <dbReference type="ARBA" id="ARBA00022989"/>
    </source>
</evidence>
<evidence type="ECO:0000256" key="6">
    <source>
        <dbReference type="ARBA" id="ARBA00022679"/>
    </source>
</evidence>
<feature type="transmembrane region" description="Helical" evidence="14">
    <location>
        <begin position="68"/>
        <end position="87"/>
    </location>
</feature>
<dbReference type="InterPro" id="IPR004358">
    <property type="entry name" value="Sig_transdc_His_kin-like_C"/>
</dbReference>
<dbReference type="InterPro" id="IPR005467">
    <property type="entry name" value="His_kinase_dom"/>
</dbReference>
<keyword evidence="11 14" id="KW-1133">Transmembrane helix</keyword>
<dbReference type="SUPFAM" id="SSF158472">
    <property type="entry name" value="HAMP domain-like"/>
    <property type="match status" value="1"/>
</dbReference>
<evidence type="ECO:0000256" key="1">
    <source>
        <dbReference type="ARBA" id="ARBA00000085"/>
    </source>
</evidence>
<dbReference type="EC" id="2.7.13.3" evidence="3"/>
<dbReference type="CDD" id="cd06225">
    <property type="entry name" value="HAMP"/>
    <property type="match status" value="1"/>
</dbReference>
<dbReference type="Pfam" id="PF00672">
    <property type="entry name" value="HAMP"/>
    <property type="match status" value="1"/>
</dbReference>
<dbReference type="PROSITE" id="PS50109">
    <property type="entry name" value="HIS_KIN"/>
    <property type="match status" value="1"/>
</dbReference>
<evidence type="ECO:0000256" key="4">
    <source>
        <dbReference type="ARBA" id="ARBA00022475"/>
    </source>
</evidence>
<dbReference type="AlphaFoldDB" id="A0A917EU80"/>
<evidence type="ECO:0000256" key="12">
    <source>
        <dbReference type="ARBA" id="ARBA00023012"/>
    </source>
</evidence>
<comment type="subcellular location">
    <subcellularLocation>
        <location evidence="2">Cell membrane</location>
        <topology evidence="2">Multi-pass membrane protein</topology>
    </subcellularLocation>
</comment>
<evidence type="ECO:0000313" key="18">
    <source>
        <dbReference type="Proteomes" id="UP000605259"/>
    </source>
</evidence>
<evidence type="ECO:0000256" key="5">
    <source>
        <dbReference type="ARBA" id="ARBA00022553"/>
    </source>
</evidence>
<evidence type="ECO:0000256" key="2">
    <source>
        <dbReference type="ARBA" id="ARBA00004651"/>
    </source>
</evidence>
<evidence type="ECO:0000259" key="15">
    <source>
        <dbReference type="PROSITE" id="PS50109"/>
    </source>
</evidence>
<keyword evidence="5" id="KW-0597">Phosphoprotein</keyword>
<evidence type="ECO:0000256" key="3">
    <source>
        <dbReference type="ARBA" id="ARBA00012438"/>
    </source>
</evidence>
<dbReference type="PRINTS" id="PR00344">
    <property type="entry name" value="BCTRLSENSOR"/>
</dbReference>
<gene>
    <name evidence="17" type="ORF">GCM10007140_36540</name>
</gene>
<dbReference type="SMART" id="SM00388">
    <property type="entry name" value="HisKA"/>
    <property type="match status" value="1"/>
</dbReference>
<dbReference type="SUPFAM" id="SSF47384">
    <property type="entry name" value="Homodimeric domain of signal transducing histidine kinase"/>
    <property type="match status" value="1"/>
</dbReference>
<dbReference type="InterPro" id="IPR003594">
    <property type="entry name" value="HATPase_dom"/>
</dbReference>
<dbReference type="InterPro" id="IPR003660">
    <property type="entry name" value="HAMP_dom"/>
</dbReference>
<feature type="domain" description="Histidine kinase" evidence="15">
    <location>
        <begin position="149"/>
        <end position="363"/>
    </location>
</feature>
<dbReference type="GO" id="GO:0005886">
    <property type="term" value="C:plasma membrane"/>
    <property type="evidence" value="ECO:0007669"/>
    <property type="project" value="UniProtKB-SubCell"/>
</dbReference>
<dbReference type="GO" id="GO:0000155">
    <property type="term" value="F:phosphorelay sensor kinase activity"/>
    <property type="evidence" value="ECO:0007669"/>
    <property type="project" value="InterPro"/>
</dbReference>
<dbReference type="PROSITE" id="PS50885">
    <property type="entry name" value="HAMP"/>
    <property type="match status" value="1"/>
</dbReference>
<evidence type="ECO:0000259" key="16">
    <source>
        <dbReference type="PROSITE" id="PS50885"/>
    </source>
</evidence>
<dbReference type="Pfam" id="PF02518">
    <property type="entry name" value="HATPase_c"/>
    <property type="match status" value="1"/>
</dbReference>
<protein>
    <recommendedName>
        <fullName evidence="3">histidine kinase</fullName>
        <ecNumber evidence="3">2.7.13.3</ecNumber>
    </recommendedName>
</protein>
<keyword evidence="12" id="KW-0902">Two-component regulatory system</keyword>
<name>A0A917EU80_9BACI</name>
<evidence type="ECO:0000313" key="17">
    <source>
        <dbReference type="EMBL" id="GGE83715.1"/>
    </source>
</evidence>
<proteinExistence type="predicted"/>
<dbReference type="InterPro" id="IPR036890">
    <property type="entry name" value="HATPase_C_sf"/>
</dbReference>
<comment type="catalytic activity">
    <reaction evidence="1">
        <text>ATP + protein L-histidine = ADP + protein N-phospho-L-histidine.</text>
        <dbReference type="EC" id="2.7.13.3"/>
    </reaction>
</comment>
<evidence type="ECO:0000256" key="13">
    <source>
        <dbReference type="ARBA" id="ARBA00023136"/>
    </source>
</evidence>
<evidence type="ECO:0000256" key="9">
    <source>
        <dbReference type="ARBA" id="ARBA00022777"/>
    </source>
</evidence>
<dbReference type="GO" id="GO:0005524">
    <property type="term" value="F:ATP binding"/>
    <property type="evidence" value="ECO:0007669"/>
    <property type="project" value="UniProtKB-KW"/>
</dbReference>
<dbReference type="SUPFAM" id="SSF55874">
    <property type="entry name" value="ATPase domain of HSP90 chaperone/DNA topoisomerase II/histidine kinase"/>
    <property type="match status" value="1"/>
</dbReference>
<keyword evidence="10" id="KW-0067">ATP-binding</keyword>
<dbReference type="PANTHER" id="PTHR45528">
    <property type="entry name" value="SENSOR HISTIDINE KINASE CPXA"/>
    <property type="match status" value="1"/>
</dbReference>
<organism evidence="17 18">
    <name type="scientific">Priestia taiwanensis</name>
    <dbReference type="NCBI Taxonomy" id="1347902"/>
    <lineage>
        <taxon>Bacteria</taxon>
        <taxon>Bacillati</taxon>
        <taxon>Bacillota</taxon>
        <taxon>Bacilli</taxon>
        <taxon>Bacillales</taxon>
        <taxon>Bacillaceae</taxon>
        <taxon>Priestia</taxon>
    </lineage>
</organism>